<dbReference type="OrthoDB" id="47007at2759"/>
<organism evidence="3 4">
    <name type="scientific">Aspergillus nomiae NRRL (strain ATCC 15546 / NRRL 13137 / CBS 260.88 / M93)</name>
    <dbReference type="NCBI Taxonomy" id="1509407"/>
    <lineage>
        <taxon>Eukaryota</taxon>
        <taxon>Fungi</taxon>
        <taxon>Dikarya</taxon>
        <taxon>Ascomycota</taxon>
        <taxon>Pezizomycotina</taxon>
        <taxon>Eurotiomycetes</taxon>
        <taxon>Eurotiomycetidae</taxon>
        <taxon>Eurotiales</taxon>
        <taxon>Aspergillaceae</taxon>
        <taxon>Aspergillus</taxon>
        <taxon>Aspergillus subgen. Circumdati</taxon>
    </lineage>
</organism>
<protein>
    <recommendedName>
        <fullName evidence="5">Short-chain dehydrogenase</fullName>
    </recommendedName>
</protein>
<evidence type="ECO:0000256" key="1">
    <source>
        <dbReference type="ARBA" id="ARBA00006484"/>
    </source>
</evidence>
<dbReference type="InterPro" id="IPR002347">
    <property type="entry name" value="SDR_fam"/>
</dbReference>
<sequence length="278" mass="28780">MAGVPGLLAGKVSIVTGASSGLGRAIALAFHKHGATVVCADRNASSKVPQQPTHELIQAGAGQSIFVPTDVTNASNVKGLVQTVADKFGRVDVMVNNAGVAPEASNPCPVNNTTEEVFDLTWQVNVRGTFLGCKYAGAQMLRQPRIASHHSAGAIINVSSVLGLLGLSGTPAYAASKGAVIALTRTVAMDYAAHGIHCNAILPGCLGGYPVTRTPMIASMTEDSEFENVLKECHPLQRIGDAEEIADAAVFLASRYSKGITGVNLSVDGGLHAQLRLK</sequence>
<dbReference type="RefSeq" id="XP_015406127.1">
    <property type="nucleotide sequence ID" value="XM_015553334.1"/>
</dbReference>
<reference evidence="3 4" key="1">
    <citation type="submission" date="2014-06" db="EMBL/GenBank/DDBJ databases">
        <title>The Genome of the Aflatoxigenic Filamentous Fungus Aspergillus nomius.</title>
        <authorList>
            <person name="Moore M.G."/>
            <person name="Shannon B.M."/>
            <person name="Brian M.M."/>
        </authorList>
    </citation>
    <scope>NUCLEOTIDE SEQUENCE [LARGE SCALE GENOMIC DNA]</scope>
    <source>
        <strain evidence="3 4">NRRL 13137</strain>
    </source>
</reference>
<dbReference type="FunFam" id="3.40.50.720:FF:000084">
    <property type="entry name" value="Short-chain dehydrogenase reductase"/>
    <property type="match status" value="1"/>
</dbReference>
<comment type="caution">
    <text evidence="3">The sequence shown here is derived from an EMBL/GenBank/DDBJ whole genome shotgun (WGS) entry which is preliminary data.</text>
</comment>
<dbReference type="AlphaFoldDB" id="A0A0L1J0A8"/>
<dbReference type="InterPro" id="IPR036291">
    <property type="entry name" value="NAD(P)-bd_dom_sf"/>
</dbReference>
<dbReference type="STRING" id="1509407.A0A0L1J0A8"/>
<dbReference type="Proteomes" id="UP000037505">
    <property type="component" value="Unassembled WGS sequence"/>
</dbReference>
<dbReference type="PROSITE" id="PS00061">
    <property type="entry name" value="ADH_SHORT"/>
    <property type="match status" value="1"/>
</dbReference>
<dbReference type="InterPro" id="IPR020904">
    <property type="entry name" value="Sc_DH/Rdtase_CS"/>
</dbReference>
<dbReference type="GO" id="GO:0044550">
    <property type="term" value="P:secondary metabolite biosynthetic process"/>
    <property type="evidence" value="ECO:0007669"/>
    <property type="project" value="UniProtKB-ARBA"/>
</dbReference>
<evidence type="ECO:0000256" key="2">
    <source>
        <dbReference type="ARBA" id="ARBA00022857"/>
    </source>
</evidence>
<name>A0A0L1J0A8_ASPN3</name>
<evidence type="ECO:0008006" key="5">
    <source>
        <dbReference type="Google" id="ProtNLM"/>
    </source>
</evidence>
<dbReference type="PRINTS" id="PR00081">
    <property type="entry name" value="GDHRDH"/>
</dbReference>
<dbReference type="PANTHER" id="PTHR42760:SF124">
    <property type="entry name" value="SHORT-CHAIN DEHYDROGENASE_REDUCTASE"/>
    <property type="match status" value="1"/>
</dbReference>
<dbReference type="CDD" id="cd05233">
    <property type="entry name" value="SDR_c"/>
    <property type="match status" value="1"/>
</dbReference>
<dbReference type="GO" id="GO:0016616">
    <property type="term" value="F:oxidoreductase activity, acting on the CH-OH group of donors, NAD or NADP as acceptor"/>
    <property type="evidence" value="ECO:0007669"/>
    <property type="project" value="TreeGrafter"/>
</dbReference>
<dbReference type="PANTHER" id="PTHR42760">
    <property type="entry name" value="SHORT-CHAIN DEHYDROGENASES/REDUCTASES FAMILY MEMBER"/>
    <property type="match status" value="1"/>
</dbReference>
<dbReference type="SUPFAM" id="SSF51735">
    <property type="entry name" value="NAD(P)-binding Rossmann-fold domains"/>
    <property type="match status" value="1"/>
</dbReference>
<evidence type="ECO:0000313" key="4">
    <source>
        <dbReference type="Proteomes" id="UP000037505"/>
    </source>
</evidence>
<proteinExistence type="inferred from homology"/>
<gene>
    <name evidence="3" type="ORF">ANOM_008078</name>
</gene>
<keyword evidence="2" id="KW-0521">NADP</keyword>
<dbReference type="GeneID" id="26809882"/>
<accession>A0A0L1J0A8</accession>
<evidence type="ECO:0000313" key="3">
    <source>
        <dbReference type="EMBL" id="KNG85204.1"/>
    </source>
</evidence>
<keyword evidence="4" id="KW-1185">Reference proteome</keyword>
<dbReference type="EMBL" id="JNOM01000168">
    <property type="protein sequence ID" value="KNG85204.1"/>
    <property type="molecule type" value="Genomic_DNA"/>
</dbReference>
<dbReference type="Gene3D" id="3.40.50.720">
    <property type="entry name" value="NAD(P)-binding Rossmann-like Domain"/>
    <property type="match status" value="1"/>
</dbReference>
<dbReference type="Pfam" id="PF13561">
    <property type="entry name" value="adh_short_C2"/>
    <property type="match status" value="1"/>
</dbReference>
<comment type="similarity">
    <text evidence="1">Belongs to the short-chain dehydrogenases/reductases (SDR) family.</text>
</comment>
<dbReference type="PRINTS" id="PR00080">
    <property type="entry name" value="SDRFAMILY"/>
</dbReference>